<name>A0AAV4XUI4_CAEEX</name>
<comment type="caution">
    <text evidence="1">The sequence shown here is derived from an EMBL/GenBank/DDBJ whole genome shotgun (WGS) entry which is preliminary data.</text>
</comment>
<protein>
    <submittedName>
        <fullName evidence="1">Uncharacterized protein</fullName>
    </submittedName>
</protein>
<dbReference type="EMBL" id="BPLR01018191">
    <property type="protein sequence ID" value="GIY97636.1"/>
    <property type="molecule type" value="Genomic_DNA"/>
</dbReference>
<proteinExistence type="predicted"/>
<keyword evidence="2" id="KW-1185">Reference proteome</keyword>
<gene>
    <name evidence="1" type="ORF">CEXT_198551</name>
</gene>
<evidence type="ECO:0000313" key="1">
    <source>
        <dbReference type="EMBL" id="GIY97636.1"/>
    </source>
</evidence>
<organism evidence="1 2">
    <name type="scientific">Caerostris extrusa</name>
    <name type="common">Bark spider</name>
    <name type="synonym">Caerostris bankana</name>
    <dbReference type="NCBI Taxonomy" id="172846"/>
    <lineage>
        <taxon>Eukaryota</taxon>
        <taxon>Metazoa</taxon>
        <taxon>Ecdysozoa</taxon>
        <taxon>Arthropoda</taxon>
        <taxon>Chelicerata</taxon>
        <taxon>Arachnida</taxon>
        <taxon>Araneae</taxon>
        <taxon>Araneomorphae</taxon>
        <taxon>Entelegynae</taxon>
        <taxon>Araneoidea</taxon>
        <taxon>Araneidae</taxon>
        <taxon>Caerostris</taxon>
    </lineage>
</organism>
<accession>A0AAV4XUI4</accession>
<evidence type="ECO:0000313" key="2">
    <source>
        <dbReference type="Proteomes" id="UP001054945"/>
    </source>
</evidence>
<reference evidence="1 2" key="1">
    <citation type="submission" date="2021-06" db="EMBL/GenBank/DDBJ databases">
        <title>Caerostris extrusa draft genome.</title>
        <authorList>
            <person name="Kono N."/>
            <person name="Arakawa K."/>
        </authorList>
    </citation>
    <scope>NUCLEOTIDE SEQUENCE [LARGE SCALE GENOMIC DNA]</scope>
</reference>
<sequence length="69" mass="7361">MRISSSNGKIIRPPIVSKCSETGMTPLSPGFNGGRVVQWLSACLSKTGSTVAQWSSACLSKWNSCVRSQ</sequence>
<dbReference type="AlphaFoldDB" id="A0AAV4XUI4"/>
<dbReference type="Proteomes" id="UP001054945">
    <property type="component" value="Unassembled WGS sequence"/>
</dbReference>